<evidence type="ECO:0000313" key="2">
    <source>
        <dbReference type="EMBL" id="MDO6965130.1"/>
    </source>
</evidence>
<accession>A0ABT8YN23</accession>
<sequence>MRLVRFASALLLSVAGLNACTSVPPSSYAQLAAMSPLDANPADIRMAVIAPEPLEIKPSGAILSIVWQPKSGEAVKRDFTLEVLAGNATAPKLASRLGPGRRIFVLKLTAVDAESLLDLQRQVRAAKAAGNDGRGQISAGLREACWNGPFPTGNEKMPLEAHLRTEAGGEWMALIQGIDLKDVLKSANIPSLPSC</sequence>
<dbReference type="EMBL" id="JAUOZU010000009">
    <property type="protein sequence ID" value="MDO6965130.1"/>
    <property type="molecule type" value="Genomic_DNA"/>
</dbReference>
<feature type="signal peptide" evidence="1">
    <location>
        <begin position="1"/>
        <end position="19"/>
    </location>
</feature>
<reference evidence="2" key="1">
    <citation type="journal article" date="2015" name="Int. J. Syst. Evol. Microbiol.">
        <title>Rhizobium alvei sp. nov., isolated from a freshwater river.</title>
        <authorList>
            <person name="Sheu S.Y."/>
            <person name="Huang H.W."/>
            <person name="Young C.C."/>
            <person name="Chen W.M."/>
        </authorList>
    </citation>
    <scope>NUCLEOTIDE SEQUENCE</scope>
    <source>
        <strain evidence="2">TNR-22</strain>
    </source>
</reference>
<name>A0ABT8YN23_9HYPH</name>
<protein>
    <recommendedName>
        <fullName evidence="4">Lipoprotein</fullName>
    </recommendedName>
</protein>
<dbReference type="Proteomes" id="UP001174932">
    <property type="component" value="Unassembled WGS sequence"/>
</dbReference>
<comment type="caution">
    <text evidence="2">The sequence shown here is derived from an EMBL/GenBank/DDBJ whole genome shotgun (WGS) entry which is preliminary data.</text>
</comment>
<evidence type="ECO:0000256" key="1">
    <source>
        <dbReference type="SAM" id="SignalP"/>
    </source>
</evidence>
<evidence type="ECO:0000313" key="3">
    <source>
        <dbReference type="Proteomes" id="UP001174932"/>
    </source>
</evidence>
<feature type="chain" id="PRO_5046744785" description="Lipoprotein" evidence="1">
    <location>
        <begin position="20"/>
        <end position="195"/>
    </location>
</feature>
<keyword evidence="3" id="KW-1185">Reference proteome</keyword>
<keyword evidence="1" id="KW-0732">Signal</keyword>
<reference evidence="2" key="2">
    <citation type="submission" date="2023-07" db="EMBL/GenBank/DDBJ databases">
        <authorList>
            <person name="Shen H."/>
        </authorList>
    </citation>
    <scope>NUCLEOTIDE SEQUENCE</scope>
    <source>
        <strain evidence="2">TNR-22</strain>
    </source>
</reference>
<organism evidence="2 3">
    <name type="scientific">Rhizobium alvei</name>
    <dbReference type="NCBI Taxonomy" id="1132659"/>
    <lineage>
        <taxon>Bacteria</taxon>
        <taxon>Pseudomonadati</taxon>
        <taxon>Pseudomonadota</taxon>
        <taxon>Alphaproteobacteria</taxon>
        <taxon>Hyphomicrobiales</taxon>
        <taxon>Rhizobiaceae</taxon>
        <taxon>Rhizobium/Agrobacterium group</taxon>
        <taxon>Rhizobium</taxon>
    </lineage>
</organism>
<evidence type="ECO:0008006" key="4">
    <source>
        <dbReference type="Google" id="ProtNLM"/>
    </source>
</evidence>
<gene>
    <name evidence="2" type="ORF">Q4481_14270</name>
</gene>
<proteinExistence type="predicted"/>
<dbReference type="RefSeq" id="WP_304377064.1">
    <property type="nucleotide sequence ID" value="NZ_JAUOZU010000009.1"/>
</dbReference>